<dbReference type="GO" id="GO:0046872">
    <property type="term" value="F:metal ion binding"/>
    <property type="evidence" value="ECO:0007669"/>
    <property type="project" value="UniProtKB-KW"/>
</dbReference>
<evidence type="ECO:0000256" key="5">
    <source>
        <dbReference type="ARBA" id="ARBA00023136"/>
    </source>
</evidence>
<feature type="non-terminal residue" evidence="6">
    <location>
        <position position="63"/>
    </location>
</feature>
<evidence type="ECO:0000256" key="3">
    <source>
        <dbReference type="ARBA" id="ARBA00022723"/>
    </source>
</evidence>
<sequence>MGNHPDISNPDSEAGIPESDRAVVSEFILRNMGLTKNFSPIVLLVGHGSTTTNNPQATGLDCG</sequence>
<keyword evidence="5" id="KW-0472">Membrane</keyword>
<evidence type="ECO:0000256" key="4">
    <source>
        <dbReference type="ARBA" id="ARBA00022833"/>
    </source>
</evidence>
<dbReference type="Pfam" id="PF10070">
    <property type="entry name" value="DabA"/>
    <property type="match status" value="1"/>
</dbReference>
<name>T1DFL4_9ZZZZ</name>
<keyword evidence="4" id="KW-0862">Zinc</keyword>
<keyword evidence="2" id="KW-1003">Cell membrane</keyword>
<dbReference type="PANTHER" id="PTHR38344:SF1">
    <property type="entry name" value="INORGANIC CARBON TRANSPORTER SUBUNIT DABA-RELATED"/>
    <property type="match status" value="1"/>
</dbReference>
<organism evidence="6">
    <name type="scientific">mine drainage metagenome</name>
    <dbReference type="NCBI Taxonomy" id="410659"/>
    <lineage>
        <taxon>unclassified sequences</taxon>
        <taxon>metagenomes</taxon>
        <taxon>ecological metagenomes</taxon>
    </lineage>
</organism>
<protein>
    <submittedName>
        <fullName evidence="6">Uncharacterized protein</fullName>
    </submittedName>
</protein>
<keyword evidence="1" id="KW-0813">Transport</keyword>
<dbReference type="PANTHER" id="PTHR38344">
    <property type="entry name" value="UPF0753 PROTEIN AQ_863"/>
    <property type="match status" value="1"/>
</dbReference>
<reference evidence="6" key="1">
    <citation type="submission" date="2013-08" db="EMBL/GenBank/DDBJ databases">
        <authorList>
            <person name="Mendez C."/>
            <person name="Richter M."/>
            <person name="Ferrer M."/>
            <person name="Sanchez J."/>
        </authorList>
    </citation>
    <scope>NUCLEOTIDE SEQUENCE</scope>
</reference>
<comment type="caution">
    <text evidence="6">The sequence shown here is derived from an EMBL/GenBank/DDBJ whole genome shotgun (WGS) entry which is preliminary data.</text>
</comment>
<dbReference type="EMBL" id="AUZX01000941">
    <property type="protein sequence ID" value="EQD80109.1"/>
    <property type="molecule type" value="Genomic_DNA"/>
</dbReference>
<dbReference type="InterPro" id="IPR018752">
    <property type="entry name" value="DabA"/>
</dbReference>
<keyword evidence="3" id="KW-0479">Metal-binding</keyword>
<gene>
    <name evidence="6" type="ORF">B1A_01235</name>
</gene>
<reference evidence="6" key="2">
    <citation type="journal article" date="2014" name="ISME J.">
        <title>Microbial stratification in low pH oxic and suboxic macroscopic growths along an acid mine drainage.</title>
        <authorList>
            <person name="Mendez-Garcia C."/>
            <person name="Mesa V."/>
            <person name="Sprenger R.R."/>
            <person name="Richter M."/>
            <person name="Diez M.S."/>
            <person name="Solano J."/>
            <person name="Bargiela R."/>
            <person name="Golyshina O.V."/>
            <person name="Manteca A."/>
            <person name="Ramos J.L."/>
            <person name="Gallego J.R."/>
            <person name="Llorente I."/>
            <person name="Martins Dos Santos V.A."/>
            <person name="Jensen O.N."/>
            <person name="Pelaez A.I."/>
            <person name="Sanchez J."/>
            <person name="Ferrer M."/>
        </authorList>
    </citation>
    <scope>NUCLEOTIDE SEQUENCE</scope>
</reference>
<evidence type="ECO:0000256" key="1">
    <source>
        <dbReference type="ARBA" id="ARBA00022448"/>
    </source>
</evidence>
<evidence type="ECO:0000256" key="2">
    <source>
        <dbReference type="ARBA" id="ARBA00022475"/>
    </source>
</evidence>
<dbReference type="AlphaFoldDB" id="T1DFL4"/>
<proteinExistence type="predicted"/>
<evidence type="ECO:0000313" key="6">
    <source>
        <dbReference type="EMBL" id="EQD80109.1"/>
    </source>
</evidence>
<accession>T1DFL4</accession>